<keyword evidence="7" id="KW-0156">Chromatin regulator</keyword>
<organism evidence="13 14">
    <name type="scientific">Nasonia vitripennis</name>
    <name type="common">Parasitic wasp</name>
    <dbReference type="NCBI Taxonomy" id="7425"/>
    <lineage>
        <taxon>Eukaryota</taxon>
        <taxon>Metazoa</taxon>
        <taxon>Ecdysozoa</taxon>
        <taxon>Arthropoda</taxon>
        <taxon>Hexapoda</taxon>
        <taxon>Insecta</taxon>
        <taxon>Pterygota</taxon>
        <taxon>Neoptera</taxon>
        <taxon>Endopterygota</taxon>
        <taxon>Hymenoptera</taxon>
        <taxon>Apocrita</taxon>
        <taxon>Proctotrupomorpha</taxon>
        <taxon>Chalcidoidea</taxon>
        <taxon>Pteromalidae</taxon>
        <taxon>Pteromalinae</taxon>
        <taxon>Nasonia</taxon>
    </lineage>
</organism>
<reference evidence="13" key="1">
    <citation type="submission" date="2021-01" db="UniProtKB">
        <authorList>
            <consortium name="EnsemblMetazoa"/>
        </authorList>
    </citation>
    <scope>IDENTIFICATION</scope>
</reference>
<dbReference type="InParanoid" id="A0A7M7H5M7"/>
<dbReference type="KEGG" id="nvi:100679341"/>
<comment type="similarity">
    <text evidence="3">Belongs to the MMS22 family. MMS22L subfamily.</text>
</comment>
<dbReference type="GeneID" id="100679341"/>
<dbReference type="InterPro" id="IPR042320">
    <property type="entry name" value="MMS22-like"/>
</dbReference>
<dbReference type="FunCoup" id="A0A7M7H5M7">
    <property type="interactions" value="47"/>
</dbReference>
<evidence type="ECO:0000256" key="10">
    <source>
        <dbReference type="ARBA" id="ARBA00033326"/>
    </source>
</evidence>
<keyword evidence="9" id="KW-0539">Nucleus</keyword>
<evidence type="ECO:0000259" key="12">
    <source>
        <dbReference type="Pfam" id="PF14911"/>
    </source>
</evidence>
<dbReference type="GO" id="GO:0031297">
    <property type="term" value="P:replication fork processing"/>
    <property type="evidence" value="ECO:0007669"/>
    <property type="project" value="InterPro"/>
</dbReference>
<evidence type="ECO:0000256" key="6">
    <source>
        <dbReference type="ARBA" id="ARBA00022763"/>
    </source>
</evidence>
<dbReference type="InterPro" id="IPR029425">
    <property type="entry name" value="MMS22L_N"/>
</dbReference>
<evidence type="ECO:0000256" key="2">
    <source>
        <dbReference type="ARBA" id="ARBA00004286"/>
    </source>
</evidence>
<evidence type="ECO:0000256" key="3">
    <source>
        <dbReference type="ARBA" id="ARBA00006585"/>
    </source>
</evidence>
<keyword evidence="5" id="KW-0158">Chromosome</keyword>
<protein>
    <recommendedName>
        <fullName evidence="4">Protein MMS22-like</fullName>
    </recommendedName>
    <alternativeName>
        <fullName evidence="10">Methyl methanesulfonate-sensitivity protein 22-like</fullName>
    </alternativeName>
</protein>
<name>A0A7M7H5M7_NASVI</name>
<proteinExistence type="inferred from homology"/>
<dbReference type="PANTHER" id="PTHR28547">
    <property type="entry name" value="PROTEIN MMS22-LIKE"/>
    <property type="match status" value="1"/>
</dbReference>
<dbReference type="Pfam" id="PF14911">
    <property type="entry name" value="MMS22L_C"/>
    <property type="match status" value="1"/>
</dbReference>
<feature type="domain" description="MMS22-like C-terminal" evidence="12">
    <location>
        <begin position="772"/>
        <end position="1135"/>
    </location>
</feature>
<dbReference type="InterPro" id="IPR029424">
    <property type="entry name" value="MMS22L_C"/>
</dbReference>
<dbReference type="EnsemblMetazoa" id="XM_008211234">
    <property type="protein sequence ID" value="XP_008209456"/>
    <property type="gene ID" value="LOC100679341"/>
</dbReference>
<dbReference type="Proteomes" id="UP000002358">
    <property type="component" value="Chromosome 2"/>
</dbReference>
<evidence type="ECO:0000256" key="4">
    <source>
        <dbReference type="ARBA" id="ARBA00021061"/>
    </source>
</evidence>
<sequence>MSKGTFNCSGKVNLHDWQLNSTSLFMQKDLHNVLHERPPLNSLFKVFECELPGIDILMNLKHYVRCMESNLKKLCRFKKIPVLAKLTATNEEIDFFAIRKVVCEFLYNLRSYIKSIREDNFTIRDVGDESEKDFEDLLDTMQRFLGRLHCIPDSTFLYAPSNVGNKSNQPEYHLYHSHLDLRWLLTTIICIKSNSWHESESNNEHLENIIFSALADLIYISMKIFVTIPNTDLHTRTPYSCSCVRELWLMLQILADSLFTKEKCKMFWEFLNSILDQLFPNEYRSTSKLQNINLPDCKNSEVFCIWLIYHLTLLYGYADDGVYSNKPSTRMTEKQISCSMAQVVKIMKIYINKGGKDGAREEVDDELCVIIPLVHVLSCEWWSPQVQIISLLWECFHRRLDQPFLLQTRGPWSTSSEKKTPMDILEQIKSRIKNTNHEINHESSFGLFLRLLGKFLEKHYSRSETKVWNQIKGRIYSRFSQNKLQDYSESGIYNFISLFLTLAVTTDTVDVCSAMVNLLPSTIDWSDPSNSKKYCLIWKSKLAVLLLYNDCKYSFKDIAESYTETANAISCRKDEFSRSMMVWFIDVLRITLMQSEDFGRHEHAFLGGWIDRYLLESAPNKVGVLTSTLLKVFEKCNDLLSSNTMGSTLMLNSLWQHVASRVRQMVTNCDLSTDFYENPTKLAVAFTLEACRDPSTAKKYRHSAVSLFQHFTMSVIIKDIRITRLYLTAILQNEIALETLRKEIATFNTLCIQAWVKCNILNCEINSDTHFLKNYISHLPEIKSILDSERDINEFRNSNEPIINFFMVISKKRATLKAEQCSSFDATCRSYLHNLDKWALQLINEENKDTKLSFWIYRCIGTVIFCCSPVLYVKNQPSNMLRVLINKVALPPEQPAQPHLVHLAQRIFHMIILGIENLNVKTDISLQTMIRELFERYLPLLITVETSNENAFKVADSLSKCFLEAKPNFVRSILDMLAANFVTICGSNSTHKHCYLVMLLLRNLIRAGKIYSIDVLDSIVSVSASSVFNCYMRVHDHHPHKQQAIDFLKDVSLNSYYKENLSLREKLNEIVWNVLNKYVQTNSKVSFEFVSSISKINIELLKYVYPRIKQIVSECEKNKLPNAAALRYSLDSLKRSIELLKSKS</sequence>
<comment type="subcellular location">
    <subcellularLocation>
        <location evidence="2">Chromosome</location>
    </subcellularLocation>
    <subcellularLocation>
        <location evidence="1">Nucleus</location>
    </subcellularLocation>
</comment>
<dbReference type="GO" id="GO:0043596">
    <property type="term" value="C:nuclear replication fork"/>
    <property type="evidence" value="ECO:0007669"/>
    <property type="project" value="TreeGrafter"/>
</dbReference>
<dbReference type="AlphaFoldDB" id="A0A7M7H5M7"/>
<keyword evidence="8" id="KW-0234">DNA repair</keyword>
<keyword evidence="14" id="KW-1185">Reference proteome</keyword>
<dbReference type="Pfam" id="PF14910">
    <property type="entry name" value="MMS22L_N"/>
    <property type="match status" value="1"/>
</dbReference>
<dbReference type="RefSeq" id="XP_008209456.1">
    <property type="nucleotide sequence ID" value="XM_008211234.4"/>
</dbReference>
<evidence type="ECO:0000256" key="5">
    <source>
        <dbReference type="ARBA" id="ARBA00022454"/>
    </source>
</evidence>
<evidence type="ECO:0000256" key="7">
    <source>
        <dbReference type="ARBA" id="ARBA00022853"/>
    </source>
</evidence>
<evidence type="ECO:0000256" key="9">
    <source>
        <dbReference type="ARBA" id="ARBA00023242"/>
    </source>
</evidence>
<feature type="domain" description="Protein MMS22-like N-terminal" evidence="11">
    <location>
        <begin position="138"/>
        <end position="584"/>
    </location>
</feature>
<evidence type="ECO:0000259" key="11">
    <source>
        <dbReference type="Pfam" id="PF14910"/>
    </source>
</evidence>
<evidence type="ECO:0000256" key="8">
    <source>
        <dbReference type="ARBA" id="ARBA00023204"/>
    </source>
</evidence>
<dbReference type="GO" id="GO:0006325">
    <property type="term" value="P:chromatin organization"/>
    <property type="evidence" value="ECO:0007669"/>
    <property type="project" value="UniProtKB-KW"/>
</dbReference>
<keyword evidence="6" id="KW-0227">DNA damage</keyword>
<evidence type="ECO:0000313" key="14">
    <source>
        <dbReference type="Proteomes" id="UP000002358"/>
    </source>
</evidence>
<dbReference type="GO" id="GO:0000724">
    <property type="term" value="P:double-strand break repair via homologous recombination"/>
    <property type="evidence" value="ECO:0007669"/>
    <property type="project" value="InterPro"/>
</dbReference>
<dbReference type="PANTHER" id="PTHR28547:SF1">
    <property type="entry name" value="PROTEIN MMS22-LIKE"/>
    <property type="match status" value="1"/>
</dbReference>
<evidence type="ECO:0000256" key="1">
    <source>
        <dbReference type="ARBA" id="ARBA00004123"/>
    </source>
</evidence>
<dbReference type="OrthoDB" id="8193282at2759"/>
<evidence type="ECO:0000313" key="13">
    <source>
        <dbReference type="EnsemblMetazoa" id="XP_008209456"/>
    </source>
</evidence>
<accession>A0A7M7H5M7</accession>